<dbReference type="Gene3D" id="3.40.640.10">
    <property type="entry name" value="Type I PLP-dependent aspartate aminotransferase-like (Major domain)"/>
    <property type="match status" value="1"/>
</dbReference>
<dbReference type="CDD" id="cd00609">
    <property type="entry name" value="AAT_like"/>
    <property type="match status" value="1"/>
</dbReference>
<dbReference type="PANTHER" id="PTHR43795:SF39">
    <property type="entry name" value="AMINOTRANSFERASE CLASS I_CLASSII DOMAIN-CONTAINING PROTEIN"/>
    <property type="match status" value="1"/>
</dbReference>
<sequence length="434" mass="48455">MSVPIQDSNESTLSRRGADLASGRNKRDLVSAILGGIWDPVTNPDVILNIGTAENYLALEDVADFVKSKDLQLDGPAFDYGEGPWGSSRLRNGMAKFMNRYFKPHTPVKPDQLQGSNGCTGMFHMLGTVIGDPGDGILLTKPCYVALSHDFNLSAKMEPVFVPFGETDQFCPEAIECYEKALQKAEKEGIKIRALVLCNPHNPLGRCYHEDTIIELMKFCKKHKIHMIADEIYAMSVYEVPGVEAVPFTSVLSLDYSQYMDPNYLHHVYGMSKDFACGGLRVALLYTKNTELSRAISAITDFSHTGQMDERVASVILEDEDWLDGFLDTGRMRLATNNRLTKALLDDAGIKYNSGANAGFFLWVDLSPWLDRFEGKDEWEREDKMLKAMLGNKLFLTGGRGQSAERAGFFRLVFSRSEATLREGIKRLVKTLEG</sequence>
<name>A0A9P4UYR0_9PLEO</name>
<feature type="compositionally biased region" description="Polar residues" evidence="2">
    <location>
        <begin position="1"/>
        <end position="14"/>
    </location>
</feature>
<protein>
    <submittedName>
        <fullName evidence="4">PLP-dependent transferase</fullName>
    </submittedName>
</protein>
<keyword evidence="4" id="KW-0808">Transferase</keyword>
<dbReference type="InterPro" id="IPR015421">
    <property type="entry name" value="PyrdxlP-dep_Trfase_major"/>
</dbReference>
<feature type="region of interest" description="Disordered" evidence="2">
    <location>
        <begin position="1"/>
        <end position="20"/>
    </location>
</feature>
<dbReference type="InterPro" id="IPR050478">
    <property type="entry name" value="Ethylene_sulfur-biosynth"/>
</dbReference>
<evidence type="ECO:0000256" key="1">
    <source>
        <dbReference type="ARBA" id="ARBA00022898"/>
    </source>
</evidence>
<dbReference type="Pfam" id="PF00155">
    <property type="entry name" value="Aminotran_1_2"/>
    <property type="match status" value="1"/>
</dbReference>
<reference evidence="4" key="1">
    <citation type="journal article" date="2020" name="Stud. Mycol.">
        <title>101 Dothideomycetes genomes: a test case for predicting lifestyles and emergence of pathogens.</title>
        <authorList>
            <person name="Haridas S."/>
            <person name="Albert R."/>
            <person name="Binder M."/>
            <person name="Bloem J."/>
            <person name="Labutti K."/>
            <person name="Salamov A."/>
            <person name="Andreopoulos B."/>
            <person name="Baker S."/>
            <person name="Barry K."/>
            <person name="Bills G."/>
            <person name="Bluhm B."/>
            <person name="Cannon C."/>
            <person name="Castanera R."/>
            <person name="Culley D."/>
            <person name="Daum C."/>
            <person name="Ezra D."/>
            <person name="Gonzalez J."/>
            <person name="Henrissat B."/>
            <person name="Kuo A."/>
            <person name="Liang C."/>
            <person name="Lipzen A."/>
            <person name="Lutzoni F."/>
            <person name="Magnuson J."/>
            <person name="Mondo S."/>
            <person name="Nolan M."/>
            <person name="Ohm R."/>
            <person name="Pangilinan J."/>
            <person name="Park H.-J."/>
            <person name="Ramirez L."/>
            <person name="Alfaro M."/>
            <person name="Sun H."/>
            <person name="Tritt A."/>
            <person name="Yoshinaga Y."/>
            <person name="Zwiers L.-H."/>
            <person name="Turgeon B."/>
            <person name="Goodwin S."/>
            <person name="Spatafora J."/>
            <person name="Crous P."/>
            <person name="Grigoriev I."/>
        </authorList>
    </citation>
    <scope>NUCLEOTIDE SEQUENCE</scope>
    <source>
        <strain evidence="4">CBS 125425</strain>
    </source>
</reference>
<accession>A0A9P4UYR0</accession>
<dbReference type="OrthoDB" id="7042322at2759"/>
<dbReference type="GO" id="GO:0030170">
    <property type="term" value="F:pyridoxal phosphate binding"/>
    <property type="evidence" value="ECO:0007669"/>
    <property type="project" value="InterPro"/>
</dbReference>
<keyword evidence="5" id="KW-1185">Reference proteome</keyword>
<dbReference type="SUPFAM" id="SSF53383">
    <property type="entry name" value="PLP-dependent transferases"/>
    <property type="match status" value="1"/>
</dbReference>
<feature type="domain" description="Aminotransferase class I/classII large" evidence="3">
    <location>
        <begin position="84"/>
        <end position="428"/>
    </location>
</feature>
<dbReference type="Gene3D" id="3.90.1150.10">
    <property type="entry name" value="Aspartate Aminotransferase, domain 1"/>
    <property type="match status" value="1"/>
</dbReference>
<dbReference type="PANTHER" id="PTHR43795">
    <property type="entry name" value="BIFUNCTIONAL ASPARTATE AMINOTRANSFERASE AND GLUTAMATE/ASPARTATE-PREPHENATE AMINOTRANSFERASE-RELATED"/>
    <property type="match status" value="1"/>
</dbReference>
<evidence type="ECO:0000259" key="3">
    <source>
        <dbReference type="Pfam" id="PF00155"/>
    </source>
</evidence>
<dbReference type="GO" id="GO:0006520">
    <property type="term" value="P:amino acid metabolic process"/>
    <property type="evidence" value="ECO:0007669"/>
    <property type="project" value="TreeGrafter"/>
</dbReference>
<evidence type="ECO:0000313" key="5">
    <source>
        <dbReference type="Proteomes" id="UP000799444"/>
    </source>
</evidence>
<dbReference type="InterPro" id="IPR015424">
    <property type="entry name" value="PyrdxlP-dep_Trfase"/>
</dbReference>
<dbReference type="InterPro" id="IPR015422">
    <property type="entry name" value="PyrdxlP-dep_Trfase_small"/>
</dbReference>
<proteinExistence type="predicted"/>
<evidence type="ECO:0000313" key="4">
    <source>
        <dbReference type="EMBL" id="KAF2733467.1"/>
    </source>
</evidence>
<dbReference type="GO" id="GO:0008483">
    <property type="term" value="F:transaminase activity"/>
    <property type="evidence" value="ECO:0007669"/>
    <property type="project" value="TreeGrafter"/>
</dbReference>
<gene>
    <name evidence="4" type="ORF">EJ04DRAFT_577657</name>
</gene>
<organism evidence="4 5">
    <name type="scientific">Polyplosphaeria fusca</name>
    <dbReference type="NCBI Taxonomy" id="682080"/>
    <lineage>
        <taxon>Eukaryota</taxon>
        <taxon>Fungi</taxon>
        <taxon>Dikarya</taxon>
        <taxon>Ascomycota</taxon>
        <taxon>Pezizomycotina</taxon>
        <taxon>Dothideomycetes</taxon>
        <taxon>Pleosporomycetidae</taxon>
        <taxon>Pleosporales</taxon>
        <taxon>Tetraplosphaeriaceae</taxon>
        <taxon>Polyplosphaeria</taxon>
    </lineage>
</organism>
<evidence type="ECO:0000256" key="2">
    <source>
        <dbReference type="SAM" id="MobiDB-lite"/>
    </source>
</evidence>
<dbReference type="InterPro" id="IPR004839">
    <property type="entry name" value="Aminotransferase_I/II_large"/>
</dbReference>
<comment type="caution">
    <text evidence="4">The sequence shown here is derived from an EMBL/GenBank/DDBJ whole genome shotgun (WGS) entry which is preliminary data.</text>
</comment>
<dbReference type="Proteomes" id="UP000799444">
    <property type="component" value="Unassembled WGS sequence"/>
</dbReference>
<dbReference type="EMBL" id="ML996161">
    <property type="protein sequence ID" value="KAF2733467.1"/>
    <property type="molecule type" value="Genomic_DNA"/>
</dbReference>
<dbReference type="PRINTS" id="PR00753">
    <property type="entry name" value="ACCSYNTHASE"/>
</dbReference>
<dbReference type="AlphaFoldDB" id="A0A9P4UYR0"/>
<keyword evidence="1" id="KW-0663">Pyridoxal phosphate</keyword>